<dbReference type="CDD" id="cd02966">
    <property type="entry name" value="TlpA_like_family"/>
    <property type="match status" value="1"/>
</dbReference>
<organism evidence="2 3">
    <name type="scientific">Ideonella azotifigens</name>
    <dbReference type="NCBI Taxonomy" id="513160"/>
    <lineage>
        <taxon>Bacteria</taxon>
        <taxon>Pseudomonadati</taxon>
        <taxon>Pseudomonadota</taxon>
        <taxon>Betaproteobacteria</taxon>
        <taxon>Burkholderiales</taxon>
        <taxon>Sphaerotilaceae</taxon>
        <taxon>Ideonella</taxon>
    </lineage>
</organism>
<proteinExistence type="predicted"/>
<comment type="caution">
    <text evidence="2">The sequence shown here is derived from an EMBL/GenBank/DDBJ whole genome shotgun (WGS) entry which is preliminary data.</text>
</comment>
<keyword evidence="3" id="KW-1185">Reference proteome</keyword>
<dbReference type="EMBL" id="BAAAEW010000036">
    <property type="protein sequence ID" value="GAA0763366.1"/>
    <property type="molecule type" value="Genomic_DNA"/>
</dbReference>
<reference evidence="2 3" key="1">
    <citation type="journal article" date="2019" name="Int. J. Syst. Evol. Microbiol.">
        <title>The Global Catalogue of Microorganisms (GCM) 10K type strain sequencing project: providing services to taxonomists for standard genome sequencing and annotation.</title>
        <authorList>
            <consortium name="The Broad Institute Genomics Platform"/>
            <consortium name="The Broad Institute Genome Sequencing Center for Infectious Disease"/>
            <person name="Wu L."/>
            <person name="Ma J."/>
        </authorList>
    </citation>
    <scope>NUCLEOTIDE SEQUENCE [LARGE SCALE GENOMIC DNA]</scope>
    <source>
        <strain evidence="2 3">JCM 15503</strain>
    </source>
</reference>
<dbReference type="InterPro" id="IPR006311">
    <property type="entry name" value="TAT_signal"/>
</dbReference>
<dbReference type="Gene3D" id="3.40.30.10">
    <property type="entry name" value="Glutaredoxin"/>
    <property type="match status" value="1"/>
</dbReference>
<dbReference type="InterPro" id="IPR036249">
    <property type="entry name" value="Thioredoxin-like_sf"/>
</dbReference>
<dbReference type="PROSITE" id="PS51318">
    <property type="entry name" value="TAT"/>
    <property type="match status" value="1"/>
</dbReference>
<dbReference type="PANTHER" id="PTHR42852:SF18">
    <property type="entry name" value="CHROMOSOME UNDETERMINED SCAFFOLD_47, WHOLE GENOME SHOTGUN SEQUENCE"/>
    <property type="match status" value="1"/>
</dbReference>
<dbReference type="Pfam" id="PF08534">
    <property type="entry name" value="Redoxin"/>
    <property type="match status" value="1"/>
</dbReference>
<accession>A0ABN1KDL2</accession>
<feature type="domain" description="Thioredoxin" evidence="1">
    <location>
        <begin position="40"/>
        <end position="181"/>
    </location>
</feature>
<evidence type="ECO:0000313" key="2">
    <source>
        <dbReference type="EMBL" id="GAA0763366.1"/>
    </source>
</evidence>
<name>A0ABN1KDL2_9BURK</name>
<dbReference type="PANTHER" id="PTHR42852">
    <property type="entry name" value="THIOL:DISULFIDE INTERCHANGE PROTEIN DSBE"/>
    <property type="match status" value="1"/>
</dbReference>
<dbReference type="InterPro" id="IPR013740">
    <property type="entry name" value="Redoxin"/>
</dbReference>
<sequence>MSFVRRPPFHDSTRREWLAQSATAALALGGLGWSGLAAALAPGDALPVQSAPGAAGQPGVPLFDGKARATYIDFWASWCGPCRQSFPWMNRMQAKFGPQGLRIVAVNLDKQTADAQRFLAELPAQFTLAFDPSADTARRFGVKAMPSSVLLGADGKVLATHAGFREDDMAPLEARLAAALGA</sequence>
<dbReference type="InterPro" id="IPR013766">
    <property type="entry name" value="Thioredoxin_domain"/>
</dbReference>
<protein>
    <submittedName>
        <fullName evidence="2">TlpA disulfide reductase family protein</fullName>
    </submittedName>
</protein>
<dbReference type="SUPFAM" id="SSF52833">
    <property type="entry name" value="Thioredoxin-like"/>
    <property type="match status" value="1"/>
</dbReference>
<dbReference type="PROSITE" id="PS51352">
    <property type="entry name" value="THIOREDOXIN_2"/>
    <property type="match status" value="1"/>
</dbReference>
<dbReference type="Proteomes" id="UP001500279">
    <property type="component" value="Unassembled WGS sequence"/>
</dbReference>
<dbReference type="RefSeq" id="WP_231011766.1">
    <property type="nucleotide sequence ID" value="NZ_BAAAEW010000036.1"/>
</dbReference>
<dbReference type="InterPro" id="IPR050553">
    <property type="entry name" value="Thioredoxin_ResA/DsbE_sf"/>
</dbReference>
<evidence type="ECO:0000313" key="3">
    <source>
        <dbReference type="Proteomes" id="UP001500279"/>
    </source>
</evidence>
<gene>
    <name evidence="2" type="ORF">GCM10009107_48610</name>
</gene>
<evidence type="ECO:0000259" key="1">
    <source>
        <dbReference type="PROSITE" id="PS51352"/>
    </source>
</evidence>